<feature type="domain" description="Terminase large subunit-like endonuclease" evidence="2">
    <location>
        <begin position="210"/>
        <end position="485"/>
    </location>
</feature>
<reference evidence="3" key="1">
    <citation type="submission" date="2021-01" db="EMBL/GenBank/DDBJ databases">
        <title>Modified the classification status of verrucomicrobia.</title>
        <authorList>
            <person name="Feng X."/>
        </authorList>
    </citation>
    <scope>NUCLEOTIDE SEQUENCE</scope>
    <source>
        <strain evidence="3">JCM 18052</strain>
    </source>
</reference>
<sequence length="497" mass="56086">MLPHTKGKWARKDPVTRQPQTIRLEGWQKFILCSVFGWVKKTTGTRRFRKGRIYVPRKNGKSIFGAAIGLYMLSMDDEPGAEVYSGATSEKQALEVFKPAHRMCQIDPELADWMGVTVTAQQLIREDDAAKFQPVIGKPGDGTSPHCGIVDEFHEHKTSELIDTFETGMGARSQPLSLVISTAGANLAGPCREDWKLCERILEGLEGFEDETTFAIIFTIDEGDAWDDIESLKKANPNYGVSIEEDFLLAELQSARQNPSKQARFKTKHLNQWVSSKDGFFNVATWQSLEKKITREQFKEFPCYLSGDLSSKHDLTVQMQLFCLDNSRYAVFGRYWITEAALDLPENQHYRKWHLAGKLEVAGQDIIDLEPFMDAAEEACREYEVLEMPSDPNRAWGVYPMMEARGVPMVEYRNTVLMMSEPMKLLDALIRAGHIQHDGDPVLTWAISNTTGKLDHKDNVFPNKDAPANKIDPVVSLIMALGRAMTRTEAAGSFFSF</sequence>
<feature type="domain" description="Terminase large subunit-like ATPase" evidence="1">
    <location>
        <begin position="27"/>
        <end position="198"/>
    </location>
</feature>
<dbReference type="InterPro" id="IPR027417">
    <property type="entry name" value="P-loop_NTPase"/>
</dbReference>
<name>A0A934R5U6_9BACT</name>
<dbReference type="InterPro" id="IPR046462">
    <property type="entry name" value="TerL_nuclease"/>
</dbReference>
<evidence type="ECO:0000259" key="2">
    <source>
        <dbReference type="Pfam" id="PF20441"/>
    </source>
</evidence>
<proteinExistence type="predicted"/>
<protein>
    <submittedName>
        <fullName evidence="3">Terminase large subunit</fullName>
    </submittedName>
</protein>
<dbReference type="AlphaFoldDB" id="A0A934R5U6"/>
<dbReference type="InterPro" id="IPR046461">
    <property type="entry name" value="TerL_ATPase"/>
</dbReference>
<accession>A0A934R5U6</accession>
<comment type="caution">
    <text evidence="3">The sequence shown here is derived from an EMBL/GenBank/DDBJ whole genome shotgun (WGS) entry which is preliminary data.</text>
</comment>
<dbReference type="EMBL" id="JAENIK010000011">
    <property type="protein sequence ID" value="MBK1816523.1"/>
    <property type="molecule type" value="Genomic_DNA"/>
</dbReference>
<gene>
    <name evidence="3" type="ORF">JIN84_12930</name>
</gene>
<organism evidence="3 4">
    <name type="scientific">Luteolibacter yonseiensis</name>
    <dbReference type="NCBI Taxonomy" id="1144680"/>
    <lineage>
        <taxon>Bacteria</taxon>
        <taxon>Pseudomonadati</taxon>
        <taxon>Verrucomicrobiota</taxon>
        <taxon>Verrucomicrobiia</taxon>
        <taxon>Verrucomicrobiales</taxon>
        <taxon>Verrucomicrobiaceae</taxon>
        <taxon>Luteolibacter</taxon>
    </lineage>
</organism>
<dbReference type="Gene3D" id="3.40.50.300">
    <property type="entry name" value="P-loop containing nucleotide triphosphate hydrolases"/>
    <property type="match status" value="1"/>
</dbReference>
<evidence type="ECO:0000313" key="3">
    <source>
        <dbReference type="EMBL" id="MBK1816523.1"/>
    </source>
</evidence>
<keyword evidence="4" id="KW-1185">Reference proteome</keyword>
<dbReference type="Proteomes" id="UP000600139">
    <property type="component" value="Unassembled WGS sequence"/>
</dbReference>
<dbReference type="PANTHER" id="PTHR41287">
    <property type="match status" value="1"/>
</dbReference>
<dbReference type="Pfam" id="PF03354">
    <property type="entry name" value="TerL_ATPase"/>
    <property type="match status" value="1"/>
</dbReference>
<dbReference type="PANTHER" id="PTHR41287:SF1">
    <property type="entry name" value="PROTEIN YMFN"/>
    <property type="match status" value="1"/>
</dbReference>
<dbReference type="GO" id="GO:0004519">
    <property type="term" value="F:endonuclease activity"/>
    <property type="evidence" value="ECO:0007669"/>
    <property type="project" value="InterPro"/>
</dbReference>
<evidence type="ECO:0000259" key="1">
    <source>
        <dbReference type="Pfam" id="PF03354"/>
    </source>
</evidence>
<evidence type="ECO:0000313" key="4">
    <source>
        <dbReference type="Proteomes" id="UP000600139"/>
    </source>
</evidence>
<dbReference type="InterPro" id="IPR005021">
    <property type="entry name" value="Terminase_largesu-like"/>
</dbReference>
<dbReference type="Pfam" id="PF20441">
    <property type="entry name" value="TerL_nuclease"/>
    <property type="match status" value="1"/>
</dbReference>